<gene>
    <name evidence="4" type="ORF">OCH7691_00391</name>
</gene>
<keyword evidence="1 4" id="KW-0808">Transferase</keyword>
<reference evidence="4 5" key="1">
    <citation type="submission" date="2017-03" db="EMBL/GenBank/DDBJ databases">
        <authorList>
            <person name="Afonso C.L."/>
            <person name="Miller P.J."/>
            <person name="Scott M.A."/>
            <person name="Spackman E."/>
            <person name="Goraichik I."/>
            <person name="Dimitrov K.M."/>
            <person name="Suarez D.L."/>
            <person name="Swayne D.E."/>
        </authorList>
    </citation>
    <scope>NUCLEOTIDE SEQUENCE [LARGE SCALE GENOMIC DNA]</scope>
    <source>
        <strain evidence="4 5">CECT 7691</strain>
    </source>
</reference>
<proteinExistence type="predicted"/>
<keyword evidence="2" id="KW-0012">Acyltransferase</keyword>
<evidence type="ECO:0000256" key="2">
    <source>
        <dbReference type="ARBA" id="ARBA00023315"/>
    </source>
</evidence>
<dbReference type="InParanoid" id="A0A1Y5RJ02"/>
<dbReference type="OrthoDB" id="9803907at2"/>
<evidence type="ECO:0000256" key="1">
    <source>
        <dbReference type="ARBA" id="ARBA00022679"/>
    </source>
</evidence>
<dbReference type="EMBL" id="FWFR01000001">
    <property type="protein sequence ID" value="SLN18418.1"/>
    <property type="molecule type" value="Genomic_DNA"/>
</dbReference>
<dbReference type="RefSeq" id="WP_085881733.1">
    <property type="nucleotide sequence ID" value="NZ_FWFR01000001.1"/>
</dbReference>
<accession>A0A1Y5RJ02</accession>
<dbReference type="InterPro" id="IPR050832">
    <property type="entry name" value="Bact_Acetyltransf"/>
</dbReference>
<sequence>MEHSAVQASIERLTKFSKADLFDICEATEQAIIDGNGFGWLKPPPRESLEKYWKGVLLVPVRELYVARLDGRIVGTGQLVKPYPNNEAGAHIAQVTTFFVAPYARGHGLARGLLHEIELSARAHGYRVLDLDVRASQHAAIALYEGRGFQRWATKAKYARVNGEYVEGYFYSKDLEAS</sequence>
<dbReference type="Proteomes" id="UP000193200">
    <property type="component" value="Unassembled WGS sequence"/>
</dbReference>
<dbReference type="SUPFAM" id="SSF55729">
    <property type="entry name" value="Acyl-CoA N-acyltransferases (Nat)"/>
    <property type="match status" value="1"/>
</dbReference>
<evidence type="ECO:0000313" key="4">
    <source>
        <dbReference type="EMBL" id="SLN18418.1"/>
    </source>
</evidence>
<name>A0A1Y5RJ02_9PROT</name>
<dbReference type="FunCoup" id="A0A1Y5RJ02">
    <property type="interactions" value="32"/>
</dbReference>
<dbReference type="PANTHER" id="PTHR43877">
    <property type="entry name" value="AMINOALKYLPHOSPHONATE N-ACETYLTRANSFERASE-RELATED-RELATED"/>
    <property type="match status" value="1"/>
</dbReference>
<organism evidence="4 5">
    <name type="scientific">Oceanibacterium hippocampi</name>
    <dbReference type="NCBI Taxonomy" id="745714"/>
    <lineage>
        <taxon>Bacteria</taxon>
        <taxon>Pseudomonadati</taxon>
        <taxon>Pseudomonadota</taxon>
        <taxon>Alphaproteobacteria</taxon>
        <taxon>Sneathiellales</taxon>
        <taxon>Sneathiellaceae</taxon>
        <taxon>Oceanibacterium</taxon>
    </lineage>
</organism>
<dbReference type="InterPro" id="IPR016181">
    <property type="entry name" value="Acyl_CoA_acyltransferase"/>
</dbReference>
<dbReference type="CDD" id="cd04301">
    <property type="entry name" value="NAT_SF"/>
    <property type="match status" value="1"/>
</dbReference>
<dbReference type="InterPro" id="IPR000182">
    <property type="entry name" value="GNAT_dom"/>
</dbReference>
<feature type="domain" description="N-acetyltransferase" evidence="3">
    <location>
        <begin position="8"/>
        <end position="176"/>
    </location>
</feature>
<keyword evidence="5" id="KW-1185">Reference proteome</keyword>
<dbReference type="Pfam" id="PF00583">
    <property type="entry name" value="Acetyltransf_1"/>
    <property type="match status" value="1"/>
</dbReference>
<dbReference type="Gene3D" id="3.40.630.30">
    <property type="match status" value="1"/>
</dbReference>
<dbReference type="PROSITE" id="PS51186">
    <property type="entry name" value="GNAT"/>
    <property type="match status" value="1"/>
</dbReference>
<protein>
    <submittedName>
        <fullName evidence="4">Putative acetyltransferase YhhY</fullName>
    </submittedName>
</protein>
<dbReference type="AlphaFoldDB" id="A0A1Y5RJ02"/>
<evidence type="ECO:0000313" key="5">
    <source>
        <dbReference type="Proteomes" id="UP000193200"/>
    </source>
</evidence>
<evidence type="ECO:0000259" key="3">
    <source>
        <dbReference type="PROSITE" id="PS51186"/>
    </source>
</evidence>
<dbReference type="PANTHER" id="PTHR43877:SF2">
    <property type="entry name" value="AMINOALKYLPHOSPHONATE N-ACETYLTRANSFERASE-RELATED"/>
    <property type="match status" value="1"/>
</dbReference>
<dbReference type="GO" id="GO:0016747">
    <property type="term" value="F:acyltransferase activity, transferring groups other than amino-acyl groups"/>
    <property type="evidence" value="ECO:0007669"/>
    <property type="project" value="InterPro"/>
</dbReference>